<evidence type="ECO:0000313" key="2">
    <source>
        <dbReference type="Proteomes" id="UP001465153"/>
    </source>
</evidence>
<keyword evidence="2" id="KW-1185">Reference proteome</keyword>
<protein>
    <submittedName>
        <fullName evidence="1">Uncharacterized protein</fullName>
    </submittedName>
</protein>
<reference evidence="1 2" key="1">
    <citation type="submission" date="2024-04" db="EMBL/GenBank/DDBJ databases">
        <title>Draft genome sequence of Sessilibacter corallicola NBRC 116591.</title>
        <authorList>
            <person name="Miyakawa T."/>
            <person name="Kusuya Y."/>
            <person name="Miura T."/>
        </authorList>
    </citation>
    <scope>NUCLEOTIDE SEQUENCE [LARGE SCALE GENOMIC DNA]</scope>
    <source>
        <strain evidence="1 2">KU-00831-HH</strain>
    </source>
</reference>
<proteinExistence type="predicted"/>
<organism evidence="1 2">
    <name type="scientific">Sessilibacter corallicola</name>
    <dbReference type="NCBI Taxonomy" id="2904075"/>
    <lineage>
        <taxon>Bacteria</taxon>
        <taxon>Pseudomonadati</taxon>
        <taxon>Pseudomonadota</taxon>
        <taxon>Gammaproteobacteria</taxon>
        <taxon>Cellvibrionales</taxon>
        <taxon>Cellvibrionaceae</taxon>
        <taxon>Sessilibacter</taxon>
    </lineage>
</organism>
<dbReference type="Proteomes" id="UP001465153">
    <property type="component" value="Unassembled WGS sequence"/>
</dbReference>
<evidence type="ECO:0000313" key="1">
    <source>
        <dbReference type="EMBL" id="GAA6168305.1"/>
    </source>
</evidence>
<accession>A0ABQ0A9H2</accession>
<sequence>MVRALKDVRFKLATLCFCTCAKLKIGDSAGLIGIIFSEDLVNPLNTSENKRLKPRIIVLWWVARNIASNHFLTKGVLMHKPSLKSLKAGFTFNFKGFSLSFSIEVEKEK</sequence>
<gene>
    <name evidence="1" type="ORF">NBRC116591_21160</name>
</gene>
<name>A0ABQ0A9H2_9GAMM</name>
<dbReference type="EMBL" id="BAABWN010000006">
    <property type="protein sequence ID" value="GAA6168305.1"/>
    <property type="molecule type" value="Genomic_DNA"/>
</dbReference>
<comment type="caution">
    <text evidence="1">The sequence shown here is derived from an EMBL/GenBank/DDBJ whole genome shotgun (WGS) entry which is preliminary data.</text>
</comment>